<proteinExistence type="predicted"/>
<sequence length="79" mass="9119">MAFLCCTKHLNCFILATMKCQGDLIPDSPFQSRGDQNVSHQLRCQSVGINQTRVVYQQVKDENHLLTQDFWQMIFGDVK</sequence>
<evidence type="ECO:0000313" key="1">
    <source>
        <dbReference type="EMBL" id="KNZ43940.1"/>
    </source>
</evidence>
<dbReference type="EMBL" id="LAVV01015380">
    <property type="protein sequence ID" value="KNZ43940.1"/>
    <property type="molecule type" value="Genomic_DNA"/>
</dbReference>
<name>A0A0L6U844_9BASI</name>
<dbReference type="AlphaFoldDB" id="A0A0L6U844"/>
<accession>A0A0L6U844</accession>
<reference evidence="1 2" key="1">
    <citation type="submission" date="2015-08" db="EMBL/GenBank/DDBJ databases">
        <title>Next Generation Sequencing and Analysis of the Genome of Puccinia sorghi L Schw, the Causal Agent of Maize Common Rust.</title>
        <authorList>
            <person name="Rochi L."/>
            <person name="Burguener G."/>
            <person name="Darino M."/>
            <person name="Turjanski A."/>
            <person name="Kreff E."/>
            <person name="Dieguez M.J."/>
            <person name="Sacco F."/>
        </authorList>
    </citation>
    <scope>NUCLEOTIDE SEQUENCE [LARGE SCALE GENOMIC DNA]</scope>
    <source>
        <strain evidence="1 2">RO10H11247</strain>
    </source>
</reference>
<protein>
    <submittedName>
        <fullName evidence="1">Uncharacterized protein</fullName>
    </submittedName>
</protein>
<evidence type="ECO:0000313" key="2">
    <source>
        <dbReference type="Proteomes" id="UP000037035"/>
    </source>
</evidence>
<comment type="caution">
    <text evidence="1">The sequence shown here is derived from an EMBL/GenBank/DDBJ whole genome shotgun (WGS) entry which is preliminary data.</text>
</comment>
<keyword evidence="2" id="KW-1185">Reference proteome</keyword>
<dbReference type="Proteomes" id="UP000037035">
    <property type="component" value="Unassembled WGS sequence"/>
</dbReference>
<gene>
    <name evidence="1" type="ORF">VP01_969g6</name>
</gene>
<organism evidence="1 2">
    <name type="scientific">Puccinia sorghi</name>
    <dbReference type="NCBI Taxonomy" id="27349"/>
    <lineage>
        <taxon>Eukaryota</taxon>
        <taxon>Fungi</taxon>
        <taxon>Dikarya</taxon>
        <taxon>Basidiomycota</taxon>
        <taxon>Pucciniomycotina</taxon>
        <taxon>Pucciniomycetes</taxon>
        <taxon>Pucciniales</taxon>
        <taxon>Pucciniaceae</taxon>
        <taxon>Puccinia</taxon>
    </lineage>
</organism>
<dbReference type="VEuPathDB" id="FungiDB:VP01_969g6"/>